<dbReference type="Proteomes" id="UP001187192">
    <property type="component" value="Unassembled WGS sequence"/>
</dbReference>
<comment type="caution">
    <text evidence="2">The sequence shown here is derived from an EMBL/GenBank/DDBJ whole genome shotgun (WGS) entry which is preliminary data.</text>
</comment>
<proteinExistence type="predicted"/>
<dbReference type="PANTHER" id="PTHR31549">
    <property type="entry name" value="PROTEIN, PUTATIVE (DUF247)-RELATED-RELATED"/>
    <property type="match status" value="1"/>
</dbReference>
<protein>
    <submittedName>
        <fullName evidence="2">Uncharacterized protein</fullName>
    </submittedName>
</protein>
<name>A0AA88DDF8_FICCA</name>
<accession>A0AA88DDF8</accession>
<feature type="compositionally biased region" description="Polar residues" evidence="1">
    <location>
        <begin position="1"/>
        <end position="10"/>
    </location>
</feature>
<dbReference type="InterPro" id="IPR004158">
    <property type="entry name" value="DUF247_pln"/>
</dbReference>
<sequence length="213" mass="23798">MVSLFITQGKNEQKDGGEQQSFRSVQDLKAAGINLKPSKTCSVRDIKFSSLGFAAQLELPPLVVDDSMAPKFLNLIAYKMCPDNIETKYEITSYISFLDSLIDYPNDVKELRSANIPYNRLGCDDEVAQLFNEIAKDLVPNVEYSLDSVGFSGCGSSSRFDRDSNLVHHLSSRQPAWGDPRSRDMNDSDKRPWREQSNGRSMEIAGNTTKASK</sequence>
<dbReference type="PANTHER" id="PTHR31549:SF191">
    <property type="entry name" value="DUF247 DOMAIN PROTEIN"/>
    <property type="match status" value="1"/>
</dbReference>
<feature type="region of interest" description="Disordered" evidence="1">
    <location>
        <begin position="171"/>
        <end position="213"/>
    </location>
</feature>
<dbReference type="AlphaFoldDB" id="A0AA88DDF8"/>
<reference evidence="2" key="1">
    <citation type="submission" date="2023-07" db="EMBL/GenBank/DDBJ databases">
        <title>draft genome sequence of fig (Ficus carica).</title>
        <authorList>
            <person name="Takahashi T."/>
            <person name="Nishimura K."/>
        </authorList>
    </citation>
    <scope>NUCLEOTIDE SEQUENCE</scope>
</reference>
<dbReference type="Gramene" id="FCD_00018603-RA">
    <property type="protein sequence ID" value="FCD_00018603-RA:cds"/>
    <property type="gene ID" value="FCD_00018603"/>
</dbReference>
<organism evidence="2 3">
    <name type="scientific">Ficus carica</name>
    <name type="common">Common fig</name>
    <dbReference type="NCBI Taxonomy" id="3494"/>
    <lineage>
        <taxon>Eukaryota</taxon>
        <taxon>Viridiplantae</taxon>
        <taxon>Streptophyta</taxon>
        <taxon>Embryophyta</taxon>
        <taxon>Tracheophyta</taxon>
        <taxon>Spermatophyta</taxon>
        <taxon>Magnoliopsida</taxon>
        <taxon>eudicotyledons</taxon>
        <taxon>Gunneridae</taxon>
        <taxon>Pentapetalae</taxon>
        <taxon>rosids</taxon>
        <taxon>fabids</taxon>
        <taxon>Rosales</taxon>
        <taxon>Moraceae</taxon>
        <taxon>Ficeae</taxon>
        <taxon>Ficus</taxon>
    </lineage>
</organism>
<feature type="compositionally biased region" description="Polar residues" evidence="1">
    <location>
        <begin position="195"/>
        <end position="213"/>
    </location>
</feature>
<dbReference type="EMBL" id="BTGU01000057">
    <property type="protein sequence ID" value="GMN55493.1"/>
    <property type="molecule type" value="Genomic_DNA"/>
</dbReference>
<feature type="compositionally biased region" description="Basic and acidic residues" evidence="1">
    <location>
        <begin position="180"/>
        <end position="194"/>
    </location>
</feature>
<evidence type="ECO:0000313" key="3">
    <source>
        <dbReference type="Proteomes" id="UP001187192"/>
    </source>
</evidence>
<feature type="region of interest" description="Disordered" evidence="1">
    <location>
        <begin position="1"/>
        <end position="20"/>
    </location>
</feature>
<keyword evidence="3" id="KW-1185">Reference proteome</keyword>
<gene>
    <name evidence="2" type="ORF">TIFTF001_024619</name>
</gene>
<evidence type="ECO:0000313" key="2">
    <source>
        <dbReference type="EMBL" id="GMN55493.1"/>
    </source>
</evidence>
<dbReference type="Pfam" id="PF03140">
    <property type="entry name" value="DUF247"/>
    <property type="match status" value="1"/>
</dbReference>
<evidence type="ECO:0000256" key="1">
    <source>
        <dbReference type="SAM" id="MobiDB-lite"/>
    </source>
</evidence>